<feature type="region of interest" description="Disordered" evidence="1">
    <location>
        <begin position="1"/>
        <end position="44"/>
    </location>
</feature>
<feature type="compositionally biased region" description="Low complexity" evidence="1">
    <location>
        <begin position="289"/>
        <end position="307"/>
    </location>
</feature>
<dbReference type="Proteomes" id="UP000281553">
    <property type="component" value="Unassembled WGS sequence"/>
</dbReference>
<proteinExistence type="predicted"/>
<reference evidence="2 3" key="1">
    <citation type="submission" date="2018-11" db="EMBL/GenBank/DDBJ databases">
        <authorList>
            <consortium name="Pathogen Informatics"/>
        </authorList>
    </citation>
    <scope>NUCLEOTIDE SEQUENCE [LARGE SCALE GENOMIC DNA]</scope>
</reference>
<dbReference type="EMBL" id="UYRU01046710">
    <property type="protein sequence ID" value="VDN09268.1"/>
    <property type="molecule type" value="Genomic_DNA"/>
</dbReference>
<dbReference type="AlphaFoldDB" id="A0A3P7LHC0"/>
<name>A0A3P7LHC0_DIBLA</name>
<accession>A0A3P7LHC0</accession>
<feature type="compositionally biased region" description="Polar residues" evidence="1">
    <location>
        <begin position="28"/>
        <end position="44"/>
    </location>
</feature>
<evidence type="ECO:0000256" key="1">
    <source>
        <dbReference type="SAM" id="MobiDB-lite"/>
    </source>
</evidence>
<feature type="compositionally biased region" description="Low complexity" evidence="1">
    <location>
        <begin position="1"/>
        <end position="27"/>
    </location>
</feature>
<evidence type="ECO:0000313" key="2">
    <source>
        <dbReference type="EMBL" id="VDN09268.1"/>
    </source>
</evidence>
<gene>
    <name evidence="2" type="ORF">DILT_LOCUS5099</name>
</gene>
<feature type="region of interest" description="Disordered" evidence="1">
    <location>
        <begin position="285"/>
        <end position="307"/>
    </location>
</feature>
<organism evidence="2 3">
    <name type="scientific">Dibothriocephalus latus</name>
    <name type="common">Fish tapeworm</name>
    <name type="synonym">Diphyllobothrium latum</name>
    <dbReference type="NCBI Taxonomy" id="60516"/>
    <lineage>
        <taxon>Eukaryota</taxon>
        <taxon>Metazoa</taxon>
        <taxon>Spiralia</taxon>
        <taxon>Lophotrochozoa</taxon>
        <taxon>Platyhelminthes</taxon>
        <taxon>Cestoda</taxon>
        <taxon>Eucestoda</taxon>
        <taxon>Diphyllobothriidea</taxon>
        <taxon>Diphyllobothriidae</taxon>
        <taxon>Dibothriocephalus</taxon>
    </lineage>
</organism>
<evidence type="ECO:0000313" key="3">
    <source>
        <dbReference type="Proteomes" id="UP000281553"/>
    </source>
</evidence>
<protein>
    <submittedName>
        <fullName evidence="2">Uncharacterized protein</fullName>
    </submittedName>
</protein>
<sequence>MNQANARANAQQRQQAASSSLAGTGSSNVHNPTNPAGLSSTMPSTVTHANSVVLTPTNPQGQSTTFLTQPMSSVLSISSGGTPKQVILNSASQSSLFQHSQQAQQPQTVQLVLQQPPLKGVPQQSLNPVSQQQQQQTQTFRLRTVAGPTVIQSQPPMQVQGPQHVYTPCASATSNNGTVYVGTTVAGGGGGTTLLTTIGHSQQPHLLGQHRIVPTGTAPISAITRTVAAPVGSGSNQPTTLVHFRTCGQQPTQHQPHILLTNSGQQGQGAHSQLVTPGRGGPIVAVMTNSQPSNNSSTPNVNPPSGS</sequence>
<keyword evidence="3" id="KW-1185">Reference proteome</keyword>